<comment type="caution">
    <text evidence="9">The sequence shown here is derived from an EMBL/GenBank/DDBJ whole genome shotgun (WGS) entry which is preliminary data.</text>
</comment>
<dbReference type="OrthoDB" id="346004at2"/>
<evidence type="ECO:0000256" key="7">
    <source>
        <dbReference type="SAM" id="Phobius"/>
    </source>
</evidence>
<evidence type="ECO:0000313" key="11">
    <source>
        <dbReference type="Proteomes" id="UP000548326"/>
    </source>
</evidence>
<keyword evidence="6 7" id="KW-0472">Membrane</keyword>
<evidence type="ECO:0000256" key="4">
    <source>
        <dbReference type="ARBA" id="ARBA00022692"/>
    </source>
</evidence>
<dbReference type="EMBL" id="JACHCB010000014">
    <property type="protein sequence ID" value="MBB6111756.1"/>
    <property type="molecule type" value="Genomic_DNA"/>
</dbReference>
<dbReference type="Proteomes" id="UP000541583">
    <property type="component" value="Unassembled WGS sequence"/>
</dbReference>
<comment type="subcellular location">
    <subcellularLocation>
        <location evidence="1">Cell membrane</location>
        <topology evidence="1">Multi-pass membrane protein</topology>
    </subcellularLocation>
</comment>
<dbReference type="InterPro" id="IPR032808">
    <property type="entry name" value="DoxX"/>
</dbReference>
<keyword evidence="3" id="KW-1003">Cell membrane</keyword>
<feature type="transmembrane region" description="Helical" evidence="7">
    <location>
        <begin position="18"/>
        <end position="37"/>
    </location>
</feature>
<dbReference type="EMBL" id="JACHCA010000006">
    <property type="protein sequence ID" value="MBB6128381.1"/>
    <property type="molecule type" value="Genomic_DNA"/>
</dbReference>
<name>A0A1N7EG78_9SPHI</name>
<dbReference type="Proteomes" id="UP000548326">
    <property type="component" value="Unassembled WGS sequence"/>
</dbReference>
<keyword evidence="10" id="KW-1185">Reference proteome</keyword>
<accession>A0A1N7EG78</accession>
<evidence type="ECO:0000256" key="3">
    <source>
        <dbReference type="ARBA" id="ARBA00022475"/>
    </source>
</evidence>
<comment type="similarity">
    <text evidence="2">Belongs to the DoxX family.</text>
</comment>
<evidence type="ECO:0000256" key="5">
    <source>
        <dbReference type="ARBA" id="ARBA00022989"/>
    </source>
</evidence>
<proteinExistence type="inferred from homology"/>
<sequence length="154" mass="16798">MKALLQQTLATEINITSVVLRLTLAIVLWPHGAQLLLGSFGGHGFQGSMGYFTSTGLPWIVAFLVIFLLFFGTIFILLGLGTRLFAIAFVLLFLGMIVNVHLPNGFFMNWFGNQKGEGFEYHLLLIGVATGLIISGGGKFSLDLLIHRSLKKGN</sequence>
<evidence type="ECO:0000256" key="1">
    <source>
        <dbReference type="ARBA" id="ARBA00004651"/>
    </source>
</evidence>
<dbReference type="GO" id="GO:0005886">
    <property type="term" value="C:plasma membrane"/>
    <property type="evidence" value="ECO:0007669"/>
    <property type="project" value="UniProtKB-SubCell"/>
</dbReference>
<protein>
    <submittedName>
        <fullName evidence="8 9">Oxidoreductase</fullName>
    </submittedName>
</protein>
<keyword evidence="4 7" id="KW-0812">Transmembrane</keyword>
<dbReference type="Pfam" id="PF07681">
    <property type="entry name" value="DoxX"/>
    <property type="match status" value="1"/>
</dbReference>
<dbReference type="PANTHER" id="PTHR33452">
    <property type="entry name" value="OXIDOREDUCTASE CATD-RELATED"/>
    <property type="match status" value="1"/>
</dbReference>
<dbReference type="STRING" id="354630.SAMN05421821_11437"/>
<dbReference type="RefSeq" id="WP_076376482.1">
    <property type="nucleotide sequence ID" value="NZ_FTMG01000014.1"/>
</dbReference>
<evidence type="ECO:0000313" key="9">
    <source>
        <dbReference type="EMBL" id="MBB6128381.1"/>
    </source>
</evidence>
<dbReference type="PANTHER" id="PTHR33452:SF1">
    <property type="entry name" value="INNER MEMBRANE PROTEIN YPHA-RELATED"/>
    <property type="match status" value="1"/>
</dbReference>
<reference evidence="10 11" key="1">
    <citation type="submission" date="2020-08" db="EMBL/GenBank/DDBJ databases">
        <title>Genomic Encyclopedia of Type Strains, Phase IV (KMG-V): Genome sequencing to study the core and pangenomes of soil and plant-associated prokaryotes.</title>
        <authorList>
            <person name="Whitman W."/>
        </authorList>
    </citation>
    <scope>NUCLEOTIDE SEQUENCE [LARGE SCALE GENOMIC DNA]</scope>
    <source>
        <strain evidence="8 10">ANJLi2</strain>
        <strain evidence="9 11">MP601</strain>
    </source>
</reference>
<evidence type="ECO:0000313" key="10">
    <source>
        <dbReference type="Proteomes" id="UP000541583"/>
    </source>
</evidence>
<evidence type="ECO:0000313" key="8">
    <source>
        <dbReference type="EMBL" id="MBB6111756.1"/>
    </source>
</evidence>
<organism evidence="9 11">
    <name type="scientific">Mucilaginibacter lappiensis</name>
    <dbReference type="NCBI Taxonomy" id="354630"/>
    <lineage>
        <taxon>Bacteria</taxon>
        <taxon>Pseudomonadati</taxon>
        <taxon>Bacteroidota</taxon>
        <taxon>Sphingobacteriia</taxon>
        <taxon>Sphingobacteriales</taxon>
        <taxon>Sphingobacteriaceae</taxon>
        <taxon>Mucilaginibacter</taxon>
    </lineage>
</organism>
<feature type="transmembrane region" description="Helical" evidence="7">
    <location>
        <begin position="122"/>
        <end position="142"/>
    </location>
</feature>
<evidence type="ECO:0000256" key="2">
    <source>
        <dbReference type="ARBA" id="ARBA00006679"/>
    </source>
</evidence>
<dbReference type="AlphaFoldDB" id="A0A1N7EG78"/>
<keyword evidence="5 7" id="KW-1133">Transmembrane helix</keyword>
<feature type="transmembrane region" description="Helical" evidence="7">
    <location>
        <begin position="57"/>
        <end position="77"/>
    </location>
</feature>
<evidence type="ECO:0000256" key="6">
    <source>
        <dbReference type="ARBA" id="ARBA00023136"/>
    </source>
</evidence>
<feature type="transmembrane region" description="Helical" evidence="7">
    <location>
        <begin position="84"/>
        <end position="102"/>
    </location>
</feature>
<gene>
    <name evidence="9" type="ORF">HDF22_002502</name>
    <name evidence="8" type="ORF">HDF23_004528</name>
</gene>
<dbReference type="InterPro" id="IPR051907">
    <property type="entry name" value="DoxX-like_oxidoreductase"/>
</dbReference>